<dbReference type="GO" id="GO:0005634">
    <property type="term" value="C:nucleus"/>
    <property type="evidence" value="ECO:0007669"/>
    <property type="project" value="UniProtKB-SubCell"/>
</dbReference>
<dbReference type="Gene3D" id="3.10.330.20">
    <property type="match status" value="1"/>
</dbReference>
<dbReference type="SUPFAM" id="SSF53335">
    <property type="entry name" value="S-adenosyl-L-methionine-dependent methyltransferases"/>
    <property type="match status" value="1"/>
</dbReference>
<evidence type="ECO:0000256" key="6">
    <source>
        <dbReference type="ARBA" id="ARBA00022691"/>
    </source>
</evidence>
<evidence type="ECO:0000256" key="1">
    <source>
        <dbReference type="ARBA" id="ARBA00004123"/>
    </source>
</evidence>
<name>A0A194W6W4_CYTMA</name>
<dbReference type="SMR" id="A0A194W6W4"/>
<reference evidence="12" key="1">
    <citation type="submission" date="2014-12" db="EMBL/GenBank/DDBJ databases">
        <title>Genome Sequence of Valsa Canker Pathogens Uncovers a Specific Adaption of Colonization on Woody Bark.</title>
        <authorList>
            <person name="Yin Z."/>
            <person name="Liu H."/>
            <person name="Gao X."/>
            <person name="Li Z."/>
            <person name="Song N."/>
            <person name="Ke X."/>
            <person name="Dai Q."/>
            <person name="Wu Y."/>
            <person name="Sun Y."/>
            <person name="Xu J.-R."/>
            <person name="Kang Z.K."/>
            <person name="Wang L."/>
            <person name="Huang L."/>
        </authorList>
    </citation>
    <scope>NUCLEOTIDE SEQUENCE [LARGE SCALE GENOMIC DNA]</scope>
    <source>
        <strain evidence="12">03-8</strain>
    </source>
</reference>
<dbReference type="GO" id="GO:0030488">
    <property type="term" value="P:tRNA methylation"/>
    <property type="evidence" value="ECO:0007669"/>
    <property type="project" value="InterPro"/>
</dbReference>
<evidence type="ECO:0000256" key="3">
    <source>
        <dbReference type="ARBA" id="ARBA00015963"/>
    </source>
</evidence>
<feature type="compositionally biased region" description="Basic and acidic residues" evidence="10">
    <location>
        <begin position="549"/>
        <end position="560"/>
    </location>
</feature>
<dbReference type="OrthoDB" id="1925287at2759"/>
<protein>
    <recommendedName>
        <fullName evidence="3">tRNA (adenine(58)-N(1))-methyltransferase catalytic subunit TRM61</fullName>
        <ecNumber evidence="2">2.1.1.220</ecNumber>
    </recommendedName>
    <alternativeName>
        <fullName evidence="9">tRNA(m1A58)-methyltransferase subunit TRM61</fullName>
    </alternativeName>
</protein>
<keyword evidence="4" id="KW-0489">Methyltransferase</keyword>
<evidence type="ECO:0000313" key="12">
    <source>
        <dbReference type="EMBL" id="KUI71815.1"/>
    </source>
</evidence>
<feature type="region of interest" description="Disordered" evidence="10">
    <location>
        <begin position="92"/>
        <end position="164"/>
    </location>
</feature>
<feature type="domain" description="tRNA (adenine(58)-N(1))-methyltransferase catalytic subunit TRM61 C-terminal" evidence="11">
    <location>
        <begin position="168"/>
        <end position="313"/>
    </location>
</feature>
<organism evidence="12 13">
    <name type="scientific">Cytospora mali</name>
    <name type="common">Apple Valsa canker fungus</name>
    <name type="synonym">Valsa mali</name>
    <dbReference type="NCBI Taxonomy" id="578113"/>
    <lineage>
        <taxon>Eukaryota</taxon>
        <taxon>Fungi</taxon>
        <taxon>Dikarya</taxon>
        <taxon>Ascomycota</taxon>
        <taxon>Pezizomycotina</taxon>
        <taxon>Sordariomycetes</taxon>
        <taxon>Sordariomycetidae</taxon>
        <taxon>Diaporthales</taxon>
        <taxon>Cytosporaceae</taxon>
        <taxon>Cytospora</taxon>
    </lineage>
</organism>
<evidence type="ECO:0000256" key="7">
    <source>
        <dbReference type="ARBA" id="ARBA00022694"/>
    </source>
</evidence>
<feature type="compositionally biased region" description="Basic and acidic residues" evidence="10">
    <location>
        <begin position="529"/>
        <end position="539"/>
    </location>
</feature>
<dbReference type="EMBL" id="CM003104">
    <property type="protein sequence ID" value="KUI71815.1"/>
    <property type="molecule type" value="Genomic_DNA"/>
</dbReference>
<proteinExistence type="predicted"/>
<evidence type="ECO:0000256" key="10">
    <source>
        <dbReference type="SAM" id="MobiDB-lite"/>
    </source>
</evidence>
<dbReference type="GO" id="GO:0160107">
    <property type="term" value="F:tRNA (adenine(58)-N1)-methyltransferase activity"/>
    <property type="evidence" value="ECO:0007669"/>
    <property type="project" value="UniProtKB-EC"/>
</dbReference>
<comment type="subcellular location">
    <subcellularLocation>
        <location evidence="1">Nucleus</location>
    </subcellularLocation>
</comment>
<gene>
    <name evidence="12" type="ORF">VM1G_07387</name>
</gene>
<evidence type="ECO:0000313" key="13">
    <source>
        <dbReference type="Proteomes" id="UP000078559"/>
    </source>
</evidence>
<evidence type="ECO:0000259" key="11">
    <source>
        <dbReference type="Pfam" id="PF08704"/>
    </source>
</evidence>
<feature type="compositionally biased region" description="Basic and acidic residues" evidence="10">
    <location>
        <begin position="450"/>
        <end position="469"/>
    </location>
</feature>
<keyword evidence="13" id="KW-1185">Reference proteome</keyword>
<evidence type="ECO:0000256" key="4">
    <source>
        <dbReference type="ARBA" id="ARBA00022603"/>
    </source>
</evidence>
<dbReference type="InterPro" id="IPR029063">
    <property type="entry name" value="SAM-dependent_MTases_sf"/>
</dbReference>
<dbReference type="PANTHER" id="PTHR12133:SF2">
    <property type="entry name" value="TRNA (ADENINE(58)-N(1))-METHYLTRANSFERASE CATALYTIC SUBUNIT TRMT61A"/>
    <property type="match status" value="1"/>
</dbReference>
<feature type="compositionally biased region" description="Low complexity" evidence="10">
    <location>
        <begin position="151"/>
        <end position="164"/>
    </location>
</feature>
<feature type="region of interest" description="Disordered" evidence="10">
    <location>
        <begin position="523"/>
        <end position="576"/>
    </location>
</feature>
<dbReference type="PANTHER" id="PTHR12133">
    <property type="entry name" value="TRNA (ADENINE(58)-N(1))-METHYLTRANSFERASE"/>
    <property type="match status" value="1"/>
</dbReference>
<evidence type="ECO:0000256" key="9">
    <source>
        <dbReference type="ARBA" id="ARBA00033309"/>
    </source>
</evidence>
<dbReference type="AlphaFoldDB" id="A0A194W6W4"/>
<evidence type="ECO:0000256" key="5">
    <source>
        <dbReference type="ARBA" id="ARBA00022679"/>
    </source>
</evidence>
<dbReference type="Pfam" id="PF08704">
    <property type="entry name" value="GCD14"/>
    <property type="match status" value="2"/>
</dbReference>
<keyword evidence="6" id="KW-0949">S-adenosyl-L-methionine</keyword>
<sequence length="596" mass="66714">MDSQVETAAIKSMNAQTHKMLRQDSPFLNPGPATKADTLAIVQLSKDDLVPVYLRDTKGEHDGYKEGHVLNTRFGSFPHSTLIGIPWGSQVRASNVDTGSRGRKKKNNKEVKDDGGEDASGLKRKRESNDEATGDIEEKEEESRTVDNQVTTQEPAQKQQKTTTAKTGFVYILPPTPEIWTSSLPHRTQVVYTPDYSYVLQRIRARPGSRLIEAGSGSGSFTHASVRAVYDGCTGYHDEPKSTGKVFSFEFHEQRFEKMKKEISEHGLDRLVEINHRDVYKDGFLIDGKSPEADAIFLDLPAPWQALPHLSRQRPKTASDMEGIQTESGEEKWVSPLNPEKSAYICTFSPCIEQVTRTVSEMRKLGWVEIEMVEIAHKRINVFREKIGMNIVSERGCQQAPKDVAEAMAKLKEIEAKAAEHNAKMFGGQNKKDVDVDMEDDDAPAQQKVNGEKQAEKSEALAEESKEASAKPFLQGRLVTRPETELKTHTSYLVFAILPREWTEEDEAAAAAKWPIGEESQKVIGAMDRASRKQERRELLQGTRKKNKNPKEKHQPREKQPTIGLTTEQAKSQAQEVEAEKIIGAVKAEEPQVRGA</sequence>
<evidence type="ECO:0000256" key="2">
    <source>
        <dbReference type="ARBA" id="ARBA00012796"/>
    </source>
</evidence>
<dbReference type="EC" id="2.1.1.220" evidence="2"/>
<feature type="region of interest" description="Disordered" evidence="10">
    <location>
        <begin position="422"/>
        <end position="476"/>
    </location>
</feature>
<feature type="compositionally biased region" description="Polar residues" evidence="10">
    <location>
        <begin position="563"/>
        <end position="575"/>
    </location>
</feature>
<accession>A0A194W6W4</accession>
<keyword evidence="7" id="KW-0819">tRNA processing</keyword>
<dbReference type="Gene3D" id="3.40.50.150">
    <property type="entry name" value="Vaccinia Virus protein VP39"/>
    <property type="match status" value="1"/>
</dbReference>
<dbReference type="Proteomes" id="UP000078559">
    <property type="component" value="Chromosome 7"/>
</dbReference>
<dbReference type="InterPro" id="IPR049470">
    <property type="entry name" value="TRM61_C"/>
</dbReference>
<dbReference type="InterPro" id="IPR014816">
    <property type="entry name" value="tRNA_MeTrfase_Gcd14"/>
</dbReference>
<dbReference type="PROSITE" id="PS51620">
    <property type="entry name" value="SAM_TRM61"/>
    <property type="match status" value="1"/>
</dbReference>
<evidence type="ECO:0000256" key="8">
    <source>
        <dbReference type="ARBA" id="ARBA00023242"/>
    </source>
</evidence>
<feature type="domain" description="tRNA (adenine(58)-N(1))-methyltransferase catalytic subunit TRM61 C-terminal" evidence="11">
    <location>
        <begin position="340"/>
        <end position="497"/>
    </location>
</feature>
<dbReference type="GO" id="GO:0031515">
    <property type="term" value="C:tRNA (m1A) methyltransferase complex"/>
    <property type="evidence" value="ECO:0007669"/>
    <property type="project" value="InterPro"/>
</dbReference>
<keyword evidence="5" id="KW-0808">Transferase</keyword>
<feature type="compositionally biased region" description="Acidic residues" evidence="10">
    <location>
        <begin position="130"/>
        <end position="140"/>
    </location>
</feature>
<keyword evidence="8" id="KW-0539">Nucleus</keyword>